<dbReference type="PANTHER" id="PTHR37241">
    <property type="entry name" value="NEUROFILAMENT HEAVY PROTEIN"/>
    <property type="match status" value="1"/>
</dbReference>
<accession>A0A1J6L9J9</accession>
<dbReference type="Gramene" id="OIT27713">
    <property type="protein sequence ID" value="OIT27713"/>
    <property type="gene ID" value="A4A49_29049"/>
</dbReference>
<feature type="compositionally biased region" description="Basic and acidic residues" evidence="1">
    <location>
        <begin position="506"/>
        <end position="545"/>
    </location>
</feature>
<feature type="compositionally biased region" description="Basic and acidic residues" evidence="1">
    <location>
        <begin position="314"/>
        <end position="327"/>
    </location>
</feature>
<feature type="region of interest" description="Disordered" evidence="1">
    <location>
        <begin position="352"/>
        <end position="375"/>
    </location>
</feature>
<dbReference type="AlphaFoldDB" id="A0A1J6L9J9"/>
<evidence type="ECO:0000256" key="1">
    <source>
        <dbReference type="SAM" id="MobiDB-lite"/>
    </source>
</evidence>
<gene>
    <name evidence="2" type="ORF">A4A49_29049</name>
</gene>
<feature type="compositionally biased region" description="Basic and acidic residues" evidence="1">
    <location>
        <begin position="480"/>
        <end position="495"/>
    </location>
</feature>
<name>A0A1J6L9J9_NICAT</name>
<dbReference type="STRING" id="49451.A0A1J6L9J9"/>
<keyword evidence="3" id="KW-1185">Reference proteome</keyword>
<proteinExistence type="predicted"/>
<feature type="region of interest" description="Disordered" evidence="1">
    <location>
        <begin position="247"/>
        <end position="281"/>
    </location>
</feature>
<evidence type="ECO:0000313" key="3">
    <source>
        <dbReference type="Proteomes" id="UP000187609"/>
    </source>
</evidence>
<organism evidence="2 3">
    <name type="scientific">Nicotiana attenuata</name>
    <name type="common">Coyote tobacco</name>
    <dbReference type="NCBI Taxonomy" id="49451"/>
    <lineage>
        <taxon>Eukaryota</taxon>
        <taxon>Viridiplantae</taxon>
        <taxon>Streptophyta</taxon>
        <taxon>Embryophyta</taxon>
        <taxon>Tracheophyta</taxon>
        <taxon>Spermatophyta</taxon>
        <taxon>Magnoliopsida</taxon>
        <taxon>eudicotyledons</taxon>
        <taxon>Gunneridae</taxon>
        <taxon>Pentapetalae</taxon>
        <taxon>asterids</taxon>
        <taxon>lamiids</taxon>
        <taxon>Solanales</taxon>
        <taxon>Solanaceae</taxon>
        <taxon>Nicotianoideae</taxon>
        <taxon>Nicotianeae</taxon>
        <taxon>Nicotiana</taxon>
    </lineage>
</organism>
<feature type="compositionally biased region" description="Polar residues" evidence="1">
    <location>
        <begin position="264"/>
        <end position="273"/>
    </location>
</feature>
<dbReference type="PANTHER" id="PTHR37241:SF1">
    <property type="entry name" value="NEUROFILAMENT HEAVY PROTEIN"/>
    <property type="match status" value="1"/>
</dbReference>
<sequence>MAEEKQQPEMEVDEEWEDDEVFYERIEAPKFVDFTTPDHYRPDDRYWFCLRVGCDQKHEEEMDHEKIYKDFVLRVMAARSPNVRLQKALSRRATGKNIKCPLTVPAKSSKSRLSKLAVVSNISHKLIEDKEKISHPSKPTSTPKIKGKLVAAKYLTTPRNKKCLPNPNSFRSVQNPKPAALAVPKSRTIAKALVFHSPKKAISLKKSVELRTPLTKLCQGIKKLEISDQKKRVLGCSEKSKDIKCYPGDSLRNRNSQKDESKTPKSTGKSQTRVLRKARPVHLTSIQNQAKLEKKCHSKKIAENECSKPGVDLTSRDSNEEHVTASENHEVNLTYELNYDADQRGLVGNDLPKSQPTSGEDHCGDNIESGTEGNLGTGLNKTDHSICFQTSEGVGHHGSECIDSDDKENVSVPDENRSLTNNISQAGENILGVQKMQKVIKKNAQPAAKNLKEGLLSTNVGASGMKSKKPKPTNPKPFRLRTDERGILREADLQRKKQGNVEYSDNENRCTEDNPEGNDRDSKDLRSDLSKDSGIKSHKSSDGKVRLRKSSITPERCHATQIKTANLRNAKSPMASCLRQDQKLTVIQEASADISKPKKVGKLHENGATAMSRAKASTPSRMLSRGRRPLTIPKEPDFHSTHRPKSCTKNLAEQVPLFRVIFLSSSTSPPVKKISECSSVSTGLRRNCYCGNVASYFVAWTLLNAGRRFSKCSMPEGKKYSYWAWEDDELPPRIAELICKIKKEKDSLRHEKNVLQRRMIDLQNFVAEGIEKAKENNALKKKVADLENLLAVDIGLIQKLKDKVFKQ</sequence>
<feature type="region of interest" description="Disordered" evidence="1">
    <location>
        <begin position="451"/>
        <end position="560"/>
    </location>
</feature>
<comment type="caution">
    <text evidence="2">The sequence shown here is derived from an EMBL/GenBank/DDBJ whole genome shotgun (WGS) entry which is preliminary data.</text>
</comment>
<protein>
    <submittedName>
        <fullName evidence="2">Uncharacterized protein</fullName>
    </submittedName>
</protein>
<reference evidence="2" key="1">
    <citation type="submission" date="2016-11" db="EMBL/GenBank/DDBJ databases">
        <title>The genome of Nicotiana attenuata.</title>
        <authorList>
            <person name="Xu S."/>
            <person name="Brockmoeller T."/>
            <person name="Gaquerel E."/>
            <person name="Navarro A."/>
            <person name="Kuhl H."/>
            <person name="Gase K."/>
            <person name="Ling Z."/>
            <person name="Zhou W."/>
            <person name="Kreitzer C."/>
            <person name="Stanke M."/>
            <person name="Tang H."/>
            <person name="Lyons E."/>
            <person name="Pandey P."/>
            <person name="Pandey S.P."/>
            <person name="Timmermann B."/>
            <person name="Baldwin I.T."/>
        </authorList>
    </citation>
    <scope>NUCLEOTIDE SEQUENCE [LARGE SCALE GENOMIC DNA]</scope>
    <source>
        <strain evidence="2">UT</strain>
    </source>
</reference>
<evidence type="ECO:0000313" key="2">
    <source>
        <dbReference type="EMBL" id="OIT27713.1"/>
    </source>
</evidence>
<dbReference type="Proteomes" id="UP000187609">
    <property type="component" value="Unassembled WGS sequence"/>
</dbReference>
<dbReference type="OMA" id="QQPEMEV"/>
<feature type="region of interest" description="Disordered" evidence="1">
    <location>
        <begin position="307"/>
        <end position="327"/>
    </location>
</feature>
<dbReference type="EMBL" id="MJEQ01002305">
    <property type="protein sequence ID" value="OIT27713.1"/>
    <property type="molecule type" value="Genomic_DNA"/>
</dbReference>
<feature type="region of interest" description="Disordered" evidence="1">
    <location>
        <begin position="609"/>
        <end position="645"/>
    </location>
</feature>